<proteinExistence type="predicted"/>
<dbReference type="RefSeq" id="WP_193902236.1">
    <property type="nucleotide sequence ID" value="NZ_CP063450.1"/>
</dbReference>
<dbReference type="EMBL" id="CP063450">
    <property type="protein sequence ID" value="QOV97185.1"/>
    <property type="molecule type" value="Genomic_DNA"/>
</dbReference>
<protein>
    <submittedName>
        <fullName evidence="1">Uncharacterized protein</fullName>
    </submittedName>
</protein>
<sequence>MTPDQIRLLGELADWQLLGIVDAPDYWSKHIRDSHECASARDEQWWNSRLGRKTYPWGIAITTAGDYLDERKAADPAHAVTLTWRQITRWVEGLDDELRGDARRARSGTPEERAEVIDRLLGRVPAEPVELTLW</sequence>
<reference evidence="1 2" key="1">
    <citation type="submission" date="2020-10" db="EMBL/GenBank/DDBJ databases">
        <title>Whole genome sequence of oil-degrading bacteria Rhodococcus pyridinivorans strain 5Ap.</title>
        <authorList>
            <person name="Akhremchuk A.E."/>
            <person name="Valentovich L.N."/>
            <person name="Charniauskaya M.I."/>
            <person name="Bukliarevich H.A."/>
            <person name="Titok M.A."/>
        </authorList>
    </citation>
    <scope>NUCLEOTIDE SEQUENCE [LARGE SCALE GENOMIC DNA]</scope>
    <source>
        <strain evidence="1 2">5Ap</strain>
    </source>
</reference>
<gene>
    <name evidence="1" type="ORF">INP59_14505</name>
</gene>
<evidence type="ECO:0000313" key="1">
    <source>
        <dbReference type="EMBL" id="QOV97185.1"/>
    </source>
</evidence>
<keyword evidence="2" id="KW-1185">Reference proteome</keyword>
<accession>A0A7M2XHK4</accession>
<dbReference type="AlphaFoldDB" id="A0A7M2XHK4"/>
<dbReference type="Proteomes" id="UP000593818">
    <property type="component" value="Chromosome"/>
</dbReference>
<organism evidence="1 2">
    <name type="scientific">Rhodococcus pyridinivorans</name>
    <dbReference type="NCBI Taxonomy" id="103816"/>
    <lineage>
        <taxon>Bacteria</taxon>
        <taxon>Bacillati</taxon>
        <taxon>Actinomycetota</taxon>
        <taxon>Actinomycetes</taxon>
        <taxon>Mycobacteriales</taxon>
        <taxon>Nocardiaceae</taxon>
        <taxon>Rhodococcus</taxon>
    </lineage>
</organism>
<evidence type="ECO:0000313" key="2">
    <source>
        <dbReference type="Proteomes" id="UP000593818"/>
    </source>
</evidence>
<name>A0A7M2XHK4_9NOCA</name>